<evidence type="ECO:0000313" key="2">
    <source>
        <dbReference type="Proteomes" id="UP000008983"/>
    </source>
</evidence>
<dbReference type="InParanoid" id="G0QQX7"/>
<reference evidence="1 2" key="1">
    <citation type="submission" date="2011-07" db="EMBL/GenBank/DDBJ databases">
        <authorList>
            <person name="Coyne R."/>
            <person name="Brami D."/>
            <person name="Johnson J."/>
            <person name="Hostetler J."/>
            <person name="Hannick L."/>
            <person name="Clark T."/>
            <person name="Cassidy-Hanley D."/>
            <person name="Inman J."/>
        </authorList>
    </citation>
    <scope>NUCLEOTIDE SEQUENCE [LARGE SCALE GENOMIC DNA]</scope>
    <source>
        <strain evidence="1 2">G5</strain>
    </source>
</reference>
<accession>G0QQX7</accession>
<keyword evidence="2" id="KW-1185">Reference proteome</keyword>
<gene>
    <name evidence="1" type="ORF">IMG5_085330</name>
</gene>
<organism evidence="1 2">
    <name type="scientific">Ichthyophthirius multifiliis</name>
    <name type="common">White spot disease agent</name>
    <name type="synonym">Ich</name>
    <dbReference type="NCBI Taxonomy" id="5932"/>
    <lineage>
        <taxon>Eukaryota</taxon>
        <taxon>Sar</taxon>
        <taxon>Alveolata</taxon>
        <taxon>Ciliophora</taxon>
        <taxon>Intramacronucleata</taxon>
        <taxon>Oligohymenophorea</taxon>
        <taxon>Hymenostomatida</taxon>
        <taxon>Ophryoglenina</taxon>
        <taxon>Ichthyophthirius</taxon>
    </lineage>
</organism>
<protein>
    <submittedName>
        <fullName evidence="1">Uncharacterized protein</fullName>
    </submittedName>
</protein>
<evidence type="ECO:0000313" key="1">
    <source>
        <dbReference type="EMBL" id="EGR32381.1"/>
    </source>
</evidence>
<name>G0QQX7_ICHMU</name>
<proteinExistence type="predicted"/>
<dbReference type="GeneID" id="14908539"/>
<dbReference type="Proteomes" id="UP000008983">
    <property type="component" value="Unassembled WGS sequence"/>
</dbReference>
<dbReference type="RefSeq" id="XP_004035867.1">
    <property type="nucleotide sequence ID" value="XM_004035819.1"/>
</dbReference>
<sequence length="113" mass="13173">MQKKQKQINIINKKQLKDLGHYKKINFFQNQQTNMGLKNGVLQLFIQMKESENNAVKDGIIIQIQIQKKVNGANMKNGFYFYLINLWVVNGPKLRNIQKEEQTILQKIIGIVA</sequence>
<dbReference type="EMBL" id="GL983692">
    <property type="protein sequence ID" value="EGR32381.1"/>
    <property type="molecule type" value="Genomic_DNA"/>
</dbReference>
<dbReference type="AlphaFoldDB" id="G0QQX7"/>